<comment type="caution">
    <text evidence="1">The sequence shown here is derived from an EMBL/GenBank/DDBJ whole genome shotgun (WGS) entry which is preliminary data.</text>
</comment>
<reference evidence="1" key="1">
    <citation type="journal article" date="2014" name="Int. J. Syst. Evol. Microbiol.">
        <title>Complete genome sequence of Corynebacterium casei LMG S-19264T (=DSM 44701T), isolated from a smear-ripened cheese.</title>
        <authorList>
            <consortium name="US DOE Joint Genome Institute (JGI-PGF)"/>
            <person name="Walter F."/>
            <person name="Albersmeier A."/>
            <person name="Kalinowski J."/>
            <person name="Ruckert C."/>
        </authorList>
    </citation>
    <scope>NUCLEOTIDE SEQUENCE</scope>
    <source>
        <strain evidence="1">CGMCC 1.15493</strain>
    </source>
</reference>
<accession>A0A917DIS7</accession>
<organism evidence="1 2">
    <name type="scientific">Aureimonas glaciei</name>
    <dbReference type="NCBI Taxonomy" id="1776957"/>
    <lineage>
        <taxon>Bacteria</taxon>
        <taxon>Pseudomonadati</taxon>
        <taxon>Pseudomonadota</taxon>
        <taxon>Alphaproteobacteria</taxon>
        <taxon>Hyphomicrobiales</taxon>
        <taxon>Aurantimonadaceae</taxon>
        <taxon>Aureimonas</taxon>
    </lineage>
</organism>
<dbReference type="Proteomes" id="UP000613160">
    <property type="component" value="Unassembled WGS sequence"/>
</dbReference>
<proteinExistence type="predicted"/>
<evidence type="ECO:0000313" key="2">
    <source>
        <dbReference type="Proteomes" id="UP000613160"/>
    </source>
</evidence>
<name>A0A917DIS7_9HYPH</name>
<gene>
    <name evidence="1" type="ORF">GCM10011335_52430</name>
</gene>
<protein>
    <submittedName>
        <fullName evidence="1">Uncharacterized protein</fullName>
    </submittedName>
</protein>
<dbReference type="AlphaFoldDB" id="A0A917DIS7"/>
<evidence type="ECO:0000313" key="1">
    <source>
        <dbReference type="EMBL" id="GGD43297.1"/>
    </source>
</evidence>
<sequence>MPKSLKRKKRLAERIADRADERFNALYTQQCGFLQEQLDRATAATNLCGRVWERCKAAAIEHAAGIA</sequence>
<reference evidence="1" key="2">
    <citation type="submission" date="2020-09" db="EMBL/GenBank/DDBJ databases">
        <authorList>
            <person name="Sun Q."/>
            <person name="Zhou Y."/>
        </authorList>
    </citation>
    <scope>NUCLEOTIDE SEQUENCE</scope>
    <source>
        <strain evidence="1">CGMCC 1.15493</strain>
    </source>
</reference>
<dbReference type="EMBL" id="BMJJ01000022">
    <property type="protein sequence ID" value="GGD43297.1"/>
    <property type="molecule type" value="Genomic_DNA"/>
</dbReference>
<keyword evidence="2" id="KW-1185">Reference proteome</keyword>